<proteinExistence type="predicted"/>
<gene>
    <name evidence="1" type="ORF">MTTB_p090</name>
</gene>
<evidence type="ECO:0000313" key="1">
    <source>
        <dbReference type="EMBL" id="BDH80229.1"/>
    </source>
</evidence>
<reference evidence="1 2" key="1">
    <citation type="submission" date="2022-04" db="EMBL/GenBank/DDBJ databases">
        <title>Complete genome of Methanothermobacter tenebrarum strain RMAS.</title>
        <authorList>
            <person name="Nakamura K."/>
            <person name="Oshima K."/>
            <person name="Hattori M."/>
            <person name="Kamagata Y."/>
            <person name="Takamizawa K."/>
        </authorList>
    </citation>
    <scope>NUCLEOTIDE SEQUENCE [LARGE SCALE GENOMIC DNA]</scope>
    <source>
        <strain evidence="1 2">RMAS</strain>
        <plasmid evidence="1 2">pRMAS01</plasmid>
    </source>
</reference>
<accession>A0ABM7YFS6</accession>
<dbReference type="PROSITE" id="PS51257">
    <property type="entry name" value="PROKAR_LIPOPROTEIN"/>
    <property type="match status" value="1"/>
</dbReference>
<organism evidence="1 2">
    <name type="scientific">Methanothermobacter tenebrarum</name>
    <dbReference type="NCBI Taxonomy" id="680118"/>
    <lineage>
        <taxon>Archaea</taxon>
        <taxon>Methanobacteriati</taxon>
        <taxon>Methanobacteriota</taxon>
        <taxon>Methanomada group</taxon>
        <taxon>Methanobacteria</taxon>
        <taxon>Methanobacteriales</taxon>
        <taxon>Methanobacteriaceae</taxon>
        <taxon>Methanothermobacter</taxon>
    </lineage>
</organism>
<keyword evidence="1" id="KW-0614">Plasmid</keyword>
<geneLocation type="plasmid" evidence="1 2">
    <name>pRMAS01</name>
</geneLocation>
<protein>
    <recommendedName>
        <fullName evidence="3">DUF4367 domain-containing protein</fullName>
    </recommendedName>
</protein>
<dbReference type="EMBL" id="AP025699">
    <property type="protein sequence ID" value="BDH80229.1"/>
    <property type="molecule type" value="Genomic_DNA"/>
</dbReference>
<evidence type="ECO:0000313" key="2">
    <source>
        <dbReference type="Proteomes" id="UP000831817"/>
    </source>
</evidence>
<sequence length="153" mass="16878">MHMKKAIMTICVLAGLVVAVSGCIGQETTTFSGKYVTFEYPKDWNISNHQTDPTGSPCEFVLLKNQEGEQVASLAVFGGNVSLEDVESDVSVDCLGISDEGDIGDVHYVEYYSDEPRLHFYVFEKDGRPFVVSCDLLSDDVAKQIIESLKVKK</sequence>
<evidence type="ECO:0008006" key="3">
    <source>
        <dbReference type="Google" id="ProtNLM"/>
    </source>
</evidence>
<name>A0ABM7YFS6_9EURY</name>
<dbReference type="Proteomes" id="UP000831817">
    <property type="component" value="Plasmid pRMAS01"/>
</dbReference>
<keyword evidence="2" id="KW-1185">Reference proteome</keyword>